<comment type="subcellular location">
    <subcellularLocation>
        <location evidence="1">Cell inner membrane</location>
    </subcellularLocation>
</comment>
<dbReference type="InterPro" id="IPR004960">
    <property type="entry name" value="LipA_acyltrans"/>
</dbReference>
<keyword evidence="5 7" id="KW-0472">Membrane</keyword>
<evidence type="ECO:0000256" key="7">
    <source>
        <dbReference type="SAM" id="Phobius"/>
    </source>
</evidence>
<keyword evidence="9" id="KW-1185">Reference proteome</keyword>
<evidence type="ECO:0000313" key="9">
    <source>
        <dbReference type="Proteomes" id="UP000287798"/>
    </source>
</evidence>
<comment type="caution">
    <text evidence="8">The sequence shown here is derived from an EMBL/GenBank/DDBJ whole genome shotgun (WGS) entry which is preliminary data.</text>
</comment>
<evidence type="ECO:0000256" key="2">
    <source>
        <dbReference type="ARBA" id="ARBA00022475"/>
    </source>
</evidence>
<keyword evidence="7" id="KW-0812">Transmembrane</keyword>
<sequence>MPKYYLLPKRLAKRAPWTQQPVWLLEALVFYSLYGLVRLLPFALAAAFLSRLLGSLGYWNDKKRRVVRRNLEFVLPQLSAADRDGYVRQVFRCTGLAAAELFLLDRLWKHRDRFLEFDVHPEAMQAFERREAMVFATAHAGAWQLTNLISREYGLSISILYAREANPWLHRFFLQRRRAFGSRLVPSTGGVRELIRELGAGHSVGAAFDTRIDSGEMIPFFGVPAPTNTTPARLSLRGYPLIPIRCVRLPGQRYRIEVLAPLAPADPQAGRQEQVRELTLRLNRLFEDWIRESPGDWLCMKRRWPKDAEPAAGADAQGSTS</sequence>
<name>A0A426QH33_9GAMM</name>
<organism evidence="8 9">
    <name type="scientific">Thiohalobacter thiocyanaticus</name>
    <dbReference type="NCBI Taxonomy" id="585455"/>
    <lineage>
        <taxon>Bacteria</taxon>
        <taxon>Pseudomonadati</taxon>
        <taxon>Pseudomonadota</taxon>
        <taxon>Gammaproteobacteria</taxon>
        <taxon>Thiohalobacterales</taxon>
        <taxon>Thiohalobacteraceae</taxon>
        <taxon>Thiohalobacter</taxon>
    </lineage>
</organism>
<dbReference type="AlphaFoldDB" id="A0A426QH33"/>
<evidence type="ECO:0000256" key="6">
    <source>
        <dbReference type="ARBA" id="ARBA00023315"/>
    </source>
</evidence>
<keyword evidence="7" id="KW-1133">Transmembrane helix</keyword>
<feature type="transmembrane region" description="Helical" evidence="7">
    <location>
        <begin position="21"/>
        <end position="37"/>
    </location>
</feature>
<dbReference type="GO" id="GO:0009247">
    <property type="term" value="P:glycolipid biosynthetic process"/>
    <property type="evidence" value="ECO:0007669"/>
    <property type="project" value="UniProtKB-ARBA"/>
</dbReference>
<evidence type="ECO:0000256" key="1">
    <source>
        <dbReference type="ARBA" id="ARBA00004533"/>
    </source>
</evidence>
<dbReference type="RefSeq" id="WP_125180252.1">
    <property type="nucleotide sequence ID" value="NZ_QZMU01000001.1"/>
</dbReference>
<keyword evidence="3" id="KW-0997">Cell inner membrane</keyword>
<reference evidence="8 9" key="1">
    <citation type="journal article" date="2010" name="Int. J. Syst. Evol. Microbiol.">
        <title>Thiohalobacter thiocyanaticus gen. nov., sp. nov., a moderately halophilic, sulfur-oxidizing gammaproteobacterium from hypersaline lakes, that utilizes thiocyanate.</title>
        <authorList>
            <person name="Sorokin D.Y."/>
            <person name="Kovaleva O.L."/>
            <person name="Tourova T.P."/>
            <person name="Muyzer G."/>
        </authorList>
    </citation>
    <scope>NUCLEOTIDE SEQUENCE [LARGE SCALE GENOMIC DNA]</scope>
    <source>
        <strain evidence="8 9">Hrh1</strain>
    </source>
</reference>
<evidence type="ECO:0000313" key="8">
    <source>
        <dbReference type="EMBL" id="RRQ21040.1"/>
    </source>
</evidence>
<dbReference type="GO" id="GO:0005886">
    <property type="term" value="C:plasma membrane"/>
    <property type="evidence" value="ECO:0007669"/>
    <property type="project" value="UniProtKB-SubCell"/>
</dbReference>
<evidence type="ECO:0000256" key="4">
    <source>
        <dbReference type="ARBA" id="ARBA00022679"/>
    </source>
</evidence>
<dbReference type="Proteomes" id="UP000287798">
    <property type="component" value="Unassembled WGS sequence"/>
</dbReference>
<evidence type="ECO:0000256" key="5">
    <source>
        <dbReference type="ARBA" id="ARBA00023136"/>
    </source>
</evidence>
<gene>
    <name evidence="8" type="ORF">D6C00_03045</name>
</gene>
<keyword evidence="4 8" id="KW-0808">Transferase</keyword>
<dbReference type="GO" id="GO:0016746">
    <property type="term" value="F:acyltransferase activity"/>
    <property type="evidence" value="ECO:0007669"/>
    <property type="project" value="UniProtKB-KW"/>
</dbReference>
<dbReference type="EMBL" id="QZMU01000001">
    <property type="protein sequence ID" value="RRQ21040.1"/>
    <property type="molecule type" value="Genomic_DNA"/>
</dbReference>
<protein>
    <submittedName>
        <fullName evidence="8">Lipid A biosynthesis acyltransferase</fullName>
    </submittedName>
</protein>
<accession>A0A426QH33</accession>
<dbReference type="OrthoDB" id="5798399at2"/>
<dbReference type="PANTHER" id="PTHR30606:SF10">
    <property type="entry name" value="PHOSPHATIDYLINOSITOL MANNOSIDE ACYLTRANSFERASE"/>
    <property type="match status" value="1"/>
</dbReference>
<proteinExistence type="predicted"/>
<keyword evidence="2" id="KW-1003">Cell membrane</keyword>
<evidence type="ECO:0000256" key="3">
    <source>
        <dbReference type="ARBA" id="ARBA00022519"/>
    </source>
</evidence>
<dbReference type="CDD" id="cd07984">
    <property type="entry name" value="LPLAT_LABLAT-like"/>
    <property type="match status" value="1"/>
</dbReference>
<dbReference type="Pfam" id="PF03279">
    <property type="entry name" value="Lip_A_acyltrans"/>
    <property type="match status" value="1"/>
</dbReference>
<dbReference type="PANTHER" id="PTHR30606">
    <property type="entry name" value="LIPID A BIOSYNTHESIS LAUROYL ACYLTRANSFERASE"/>
    <property type="match status" value="1"/>
</dbReference>
<keyword evidence="6 8" id="KW-0012">Acyltransferase</keyword>